<dbReference type="Gene3D" id="3.30.300.20">
    <property type="match status" value="1"/>
</dbReference>
<dbReference type="RefSeq" id="WP_188507398.1">
    <property type="nucleotide sequence ID" value="NZ_BMER01000004.1"/>
</dbReference>
<sequence length="139" mass="14748">MKRTAKAHWEGTVKDGKGNLTTQSEILSQTNYSFRTRFVGDETGTNPEELLAAAHAGCFTMAVSFGLTEKGLVPNALDTEAIVSMDNAGITGVHLSITGQVDGITADEFESITKGAEQNCLISKVLRIPISSEATLIST</sequence>
<dbReference type="InterPro" id="IPR019904">
    <property type="entry name" value="Peroxiredoxin_OsmC"/>
</dbReference>
<evidence type="ECO:0000313" key="2">
    <source>
        <dbReference type="Proteomes" id="UP000660862"/>
    </source>
</evidence>
<reference evidence="1" key="1">
    <citation type="journal article" date="2014" name="Int. J. Syst. Evol. Microbiol.">
        <title>Complete genome sequence of Corynebacterium casei LMG S-19264T (=DSM 44701T), isolated from a smear-ripened cheese.</title>
        <authorList>
            <consortium name="US DOE Joint Genome Institute (JGI-PGF)"/>
            <person name="Walter F."/>
            <person name="Albersmeier A."/>
            <person name="Kalinowski J."/>
            <person name="Ruckert C."/>
        </authorList>
    </citation>
    <scope>NUCLEOTIDE SEQUENCE</scope>
    <source>
        <strain evidence="1">CGMCC 1.12195</strain>
    </source>
</reference>
<dbReference type="InterPro" id="IPR036102">
    <property type="entry name" value="OsmC/Ohrsf"/>
</dbReference>
<dbReference type="Proteomes" id="UP000660862">
    <property type="component" value="Unassembled WGS sequence"/>
</dbReference>
<dbReference type="Pfam" id="PF02566">
    <property type="entry name" value="OsmC"/>
    <property type="match status" value="1"/>
</dbReference>
<organism evidence="1 2">
    <name type="scientific">Parapedobacter pyrenivorans</name>
    <dbReference type="NCBI Taxonomy" id="1305674"/>
    <lineage>
        <taxon>Bacteria</taxon>
        <taxon>Pseudomonadati</taxon>
        <taxon>Bacteroidota</taxon>
        <taxon>Sphingobacteriia</taxon>
        <taxon>Sphingobacteriales</taxon>
        <taxon>Sphingobacteriaceae</taxon>
        <taxon>Parapedobacter</taxon>
    </lineage>
</organism>
<keyword evidence="2" id="KW-1185">Reference proteome</keyword>
<gene>
    <name evidence="1" type="primary">osmC</name>
    <name evidence="1" type="ORF">GCM10007415_35220</name>
</gene>
<dbReference type="EMBL" id="BMER01000004">
    <property type="protein sequence ID" value="GGG96908.1"/>
    <property type="molecule type" value="Genomic_DNA"/>
</dbReference>
<protein>
    <submittedName>
        <fullName evidence="1">Peroxiredoxin</fullName>
    </submittedName>
</protein>
<reference evidence="1" key="2">
    <citation type="submission" date="2020-09" db="EMBL/GenBank/DDBJ databases">
        <authorList>
            <person name="Sun Q."/>
            <person name="Zhou Y."/>
        </authorList>
    </citation>
    <scope>NUCLEOTIDE SEQUENCE</scope>
    <source>
        <strain evidence="1">CGMCC 1.12195</strain>
    </source>
</reference>
<dbReference type="InterPro" id="IPR052707">
    <property type="entry name" value="OsmC_Ohr_Peroxiredoxin"/>
</dbReference>
<dbReference type="SUPFAM" id="SSF82784">
    <property type="entry name" value="OsmC-like"/>
    <property type="match status" value="1"/>
</dbReference>
<dbReference type="AlphaFoldDB" id="A0A917HZS8"/>
<dbReference type="InterPro" id="IPR015946">
    <property type="entry name" value="KH_dom-like_a/b"/>
</dbReference>
<dbReference type="InterPro" id="IPR003718">
    <property type="entry name" value="OsmC/Ohr_fam"/>
</dbReference>
<accession>A0A917HZS8</accession>
<comment type="caution">
    <text evidence="1">The sequence shown here is derived from an EMBL/GenBank/DDBJ whole genome shotgun (WGS) entry which is preliminary data.</text>
</comment>
<proteinExistence type="predicted"/>
<dbReference type="NCBIfam" id="TIGR03562">
    <property type="entry name" value="osmo_induc_OsmC"/>
    <property type="match status" value="1"/>
</dbReference>
<dbReference type="PANTHER" id="PTHR42830:SF1">
    <property type="entry name" value="OSMOTICALLY INDUCIBLE FAMILY PROTEIN"/>
    <property type="match status" value="1"/>
</dbReference>
<dbReference type="PANTHER" id="PTHR42830">
    <property type="entry name" value="OSMOTICALLY INDUCIBLE FAMILY PROTEIN"/>
    <property type="match status" value="1"/>
</dbReference>
<dbReference type="GO" id="GO:0004601">
    <property type="term" value="F:peroxidase activity"/>
    <property type="evidence" value="ECO:0007669"/>
    <property type="project" value="InterPro"/>
</dbReference>
<evidence type="ECO:0000313" key="1">
    <source>
        <dbReference type="EMBL" id="GGG96908.1"/>
    </source>
</evidence>
<name>A0A917HZS8_9SPHI</name>
<dbReference type="GO" id="GO:0006979">
    <property type="term" value="P:response to oxidative stress"/>
    <property type="evidence" value="ECO:0007669"/>
    <property type="project" value="InterPro"/>
</dbReference>